<evidence type="ECO:0000256" key="1">
    <source>
        <dbReference type="ARBA" id="ARBA00022729"/>
    </source>
</evidence>
<protein>
    <submittedName>
        <fullName evidence="3">Uncharacterized protein</fullName>
    </submittedName>
</protein>
<dbReference type="Gene3D" id="2.130.10.130">
    <property type="entry name" value="Integrin alpha, N-terminal"/>
    <property type="match status" value="1"/>
</dbReference>
<keyword evidence="2" id="KW-0812">Transmembrane</keyword>
<dbReference type="PANTHER" id="PTHR46580">
    <property type="entry name" value="SENSOR KINASE-RELATED"/>
    <property type="match status" value="1"/>
</dbReference>
<feature type="transmembrane region" description="Helical" evidence="2">
    <location>
        <begin position="261"/>
        <end position="279"/>
    </location>
</feature>
<dbReference type="EMBL" id="CAJNOM010002380">
    <property type="protein sequence ID" value="CAF1631688.1"/>
    <property type="molecule type" value="Genomic_DNA"/>
</dbReference>
<accession>A0A815PZ68</accession>
<keyword evidence="5" id="KW-1185">Reference proteome</keyword>
<dbReference type="PANTHER" id="PTHR46580:SF4">
    <property type="entry name" value="ATP_GTP-BINDING PROTEIN"/>
    <property type="match status" value="1"/>
</dbReference>
<gene>
    <name evidence="3" type="ORF">BJG266_LOCUS40672</name>
    <name evidence="4" type="ORF">QVE165_LOCUS57547</name>
</gene>
<dbReference type="EMBL" id="CAJNOI010002057">
    <property type="protein sequence ID" value="CAF1455288.1"/>
    <property type="molecule type" value="Genomic_DNA"/>
</dbReference>
<sequence>MSLSPILHQVCSSGFIHEDFLSVMKQKVPTLGTKSDWTNRAFSHFQLLTKLCLLANKTITAAVDRFLMRSIVISNVLNENDFNTQINVTLEQFYRSTIVDFRFIIDIQRLFVQIDQPYTGKAPMIYSQYLTNLIIKKNMAYSVNNQQPSQVSFLFTEIYDANSTLINCGCATNVHCQTSAFMYHNKQVAEGAVYIIPGIVEGCFVINSLLYSTLQCLYLDSDCFPILFGFLFRRDIDDIPIERISIDRMAAKRLGQWTTRLYIILLIISLSIPALYAIIQSQTLTKTYKEPSFKSYEKLQRDHENALECPCSSIATTYNEFVKIDARFHEYILDCELKYENSLFTKAVIYDDQCSCGLSPLCTTQASFIESNSSKKIPIQGLKMGCTPSESFRASTLECFYNQACLTLIQQYTNYKARIDPISSNKSQFSINTTMAELIDHLFIEEWKTNISYRTYFEKCSPLSCSYTYIQRFNLFYIITLLLGLQGGLTIVLKWICPKLVYGLAKIYNYRKRQTNIIQPSCSHGISTINITTTNVYNADIDPKPIPTNRTLRSQSICPLTFQPISISLSQPYEWSDRFVIGDFNGDNQLDLAFFYTRLGNIIVLLGNGNGTFKTEKTFLTELICILQHVAVGDFNNDNRSDLVIICSREMGMYILLANDDEMFEVNTEISIEKDSSVESISVTHFNGDKYLDIAVVSYRPVSILIFVGYGDGSFSKPTMVPVVHGNTPECFAIVDFNDDGQLDIAVKNENSMTISIYFGRGDGTFEVPKWYYMGLLFSDYRILADDFNGDTRIDLLCYNSEKNLIGLMTGYANKTFELPKWSTINNISASSNISDNNFYVDTRYEIVLNNSWKKTFKANHDEDETVNLVSDYNCDDHADIISYDRYSVIFGLLGQGNGNFEKQTILLRIGFDRISDIAVGDFDNDSYQDIMVTHYGSSIITILLNRCECCKLKKR</sequence>
<dbReference type="InterPro" id="IPR028994">
    <property type="entry name" value="Integrin_alpha_N"/>
</dbReference>
<organism evidence="3 6">
    <name type="scientific">Adineta steineri</name>
    <dbReference type="NCBI Taxonomy" id="433720"/>
    <lineage>
        <taxon>Eukaryota</taxon>
        <taxon>Metazoa</taxon>
        <taxon>Spiralia</taxon>
        <taxon>Gnathifera</taxon>
        <taxon>Rotifera</taxon>
        <taxon>Eurotatoria</taxon>
        <taxon>Bdelloidea</taxon>
        <taxon>Adinetida</taxon>
        <taxon>Adinetidae</taxon>
        <taxon>Adineta</taxon>
    </lineage>
</organism>
<evidence type="ECO:0000313" key="4">
    <source>
        <dbReference type="EMBL" id="CAF1631688.1"/>
    </source>
</evidence>
<evidence type="ECO:0000313" key="6">
    <source>
        <dbReference type="Proteomes" id="UP000663877"/>
    </source>
</evidence>
<feature type="transmembrane region" description="Helical" evidence="2">
    <location>
        <begin position="475"/>
        <end position="496"/>
    </location>
</feature>
<reference evidence="3" key="1">
    <citation type="submission" date="2021-02" db="EMBL/GenBank/DDBJ databases">
        <authorList>
            <person name="Nowell W R."/>
        </authorList>
    </citation>
    <scope>NUCLEOTIDE SEQUENCE</scope>
</reference>
<proteinExistence type="predicted"/>
<evidence type="ECO:0000313" key="5">
    <source>
        <dbReference type="Proteomes" id="UP000663832"/>
    </source>
</evidence>
<evidence type="ECO:0000256" key="2">
    <source>
        <dbReference type="SAM" id="Phobius"/>
    </source>
</evidence>
<name>A0A815PZ68_9BILA</name>
<dbReference type="AlphaFoldDB" id="A0A815PZ68"/>
<dbReference type="OrthoDB" id="10031245at2759"/>
<dbReference type="Proteomes" id="UP000663877">
    <property type="component" value="Unassembled WGS sequence"/>
</dbReference>
<dbReference type="Pfam" id="PF13517">
    <property type="entry name" value="FG-GAP_3"/>
    <property type="match status" value="2"/>
</dbReference>
<evidence type="ECO:0000313" key="3">
    <source>
        <dbReference type="EMBL" id="CAF1455288.1"/>
    </source>
</evidence>
<keyword evidence="2" id="KW-1133">Transmembrane helix</keyword>
<keyword evidence="2" id="KW-0472">Membrane</keyword>
<dbReference type="Gene3D" id="2.30.30.100">
    <property type="match status" value="1"/>
</dbReference>
<dbReference type="Proteomes" id="UP000663832">
    <property type="component" value="Unassembled WGS sequence"/>
</dbReference>
<comment type="caution">
    <text evidence="3">The sequence shown here is derived from an EMBL/GenBank/DDBJ whole genome shotgun (WGS) entry which is preliminary data.</text>
</comment>
<keyword evidence="1" id="KW-0732">Signal</keyword>
<dbReference type="SUPFAM" id="SSF69318">
    <property type="entry name" value="Integrin alpha N-terminal domain"/>
    <property type="match status" value="1"/>
</dbReference>
<dbReference type="InterPro" id="IPR013517">
    <property type="entry name" value="FG-GAP"/>
</dbReference>